<comment type="caution">
    <text evidence="1">The sequence shown here is derived from an EMBL/GenBank/DDBJ whole genome shotgun (WGS) entry which is preliminary data.</text>
</comment>
<proteinExistence type="predicted"/>
<gene>
    <name evidence="1" type="ORF">LZZ85_21950</name>
</gene>
<dbReference type="Proteomes" id="UP001165367">
    <property type="component" value="Unassembled WGS sequence"/>
</dbReference>
<dbReference type="RefSeq" id="WP_237875513.1">
    <property type="nucleotide sequence ID" value="NZ_JAKLTR010000016.1"/>
</dbReference>
<keyword evidence="2" id="KW-1185">Reference proteome</keyword>
<organism evidence="1 2">
    <name type="scientific">Terrimonas ginsenosidimutans</name>
    <dbReference type="NCBI Taxonomy" id="2908004"/>
    <lineage>
        <taxon>Bacteria</taxon>
        <taxon>Pseudomonadati</taxon>
        <taxon>Bacteroidota</taxon>
        <taxon>Chitinophagia</taxon>
        <taxon>Chitinophagales</taxon>
        <taxon>Chitinophagaceae</taxon>
        <taxon>Terrimonas</taxon>
    </lineage>
</organism>
<dbReference type="EMBL" id="JAKLTR010000016">
    <property type="protein sequence ID" value="MCG2616976.1"/>
    <property type="molecule type" value="Genomic_DNA"/>
</dbReference>
<accession>A0ABS9KXD6</accession>
<sequence>MEGEIEKFRNQPMATRGEKLDIIETDGENDEEPVVHVSNFANANALVRKLRKKGYSAEIYEPLRGISNHKDHKCIWLGYKLPLRHAKDVISLAIETYPHIEYIDLSNSDDTSPPFQVHYQIFIGGATSTAIHRGMKPLQKKDWLQLTEAVTLAELHRYINNYQ</sequence>
<protein>
    <recommendedName>
        <fullName evidence="3">SPOR domain-containing protein</fullName>
    </recommendedName>
</protein>
<name>A0ABS9KXD6_9BACT</name>
<evidence type="ECO:0000313" key="2">
    <source>
        <dbReference type="Proteomes" id="UP001165367"/>
    </source>
</evidence>
<evidence type="ECO:0000313" key="1">
    <source>
        <dbReference type="EMBL" id="MCG2616976.1"/>
    </source>
</evidence>
<reference evidence="1" key="1">
    <citation type="submission" date="2022-01" db="EMBL/GenBank/DDBJ databases">
        <authorList>
            <person name="Jo J.-H."/>
            <person name="Im W.-T."/>
        </authorList>
    </citation>
    <scope>NUCLEOTIDE SEQUENCE</scope>
    <source>
        <strain evidence="1">NA20</strain>
    </source>
</reference>
<evidence type="ECO:0008006" key="3">
    <source>
        <dbReference type="Google" id="ProtNLM"/>
    </source>
</evidence>